<evidence type="ECO:0000256" key="2">
    <source>
        <dbReference type="ARBA" id="ARBA00022475"/>
    </source>
</evidence>
<dbReference type="EMBL" id="BHZE01000003">
    <property type="protein sequence ID" value="GCD77060.1"/>
    <property type="molecule type" value="Genomic_DNA"/>
</dbReference>
<dbReference type="Pfam" id="PF02518">
    <property type="entry name" value="HATPase_c"/>
    <property type="match status" value="1"/>
</dbReference>
<dbReference type="Pfam" id="PF07494">
    <property type="entry name" value="Reg_prop"/>
    <property type="match status" value="1"/>
</dbReference>
<dbReference type="CDD" id="cd16917">
    <property type="entry name" value="HATPase_UhpB-NarQ-NarX-like"/>
    <property type="match status" value="1"/>
</dbReference>
<dbReference type="PANTHER" id="PTHR24421:SF37">
    <property type="entry name" value="SENSOR HISTIDINE KINASE NARS"/>
    <property type="match status" value="1"/>
</dbReference>
<comment type="subcellular location">
    <subcellularLocation>
        <location evidence="1">Cell membrane</location>
        <topology evidence="1">Multi-pass membrane protein</topology>
    </subcellularLocation>
</comment>
<dbReference type="InterPro" id="IPR013783">
    <property type="entry name" value="Ig-like_fold"/>
</dbReference>
<dbReference type="Gene3D" id="3.30.565.10">
    <property type="entry name" value="Histidine kinase-like ATPase, C-terminal domain"/>
    <property type="match status" value="1"/>
</dbReference>
<keyword evidence="5" id="KW-0418">Kinase</keyword>
<dbReference type="Gene3D" id="1.20.5.1930">
    <property type="match status" value="1"/>
</dbReference>
<keyword evidence="7" id="KW-0902">Two-component regulatory system</keyword>
<dbReference type="Pfam" id="PF07730">
    <property type="entry name" value="HisKA_3"/>
    <property type="match status" value="1"/>
</dbReference>
<dbReference type="InterPro" id="IPR011110">
    <property type="entry name" value="Reg_prop"/>
</dbReference>
<evidence type="ECO:0000256" key="9">
    <source>
        <dbReference type="SAM" id="Phobius"/>
    </source>
</evidence>
<evidence type="ECO:0000256" key="3">
    <source>
        <dbReference type="ARBA" id="ARBA00022679"/>
    </source>
</evidence>
<dbReference type="Gene3D" id="2.130.10.10">
    <property type="entry name" value="YVTN repeat-like/Quinoprotein amine dehydrogenase"/>
    <property type="match status" value="2"/>
</dbReference>
<dbReference type="InterPro" id="IPR015943">
    <property type="entry name" value="WD40/YVTN_repeat-like_dom_sf"/>
</dbReference>
<dbReference type="Gene3D" id="2.60.40.10">
    <property type="entry name" value="Immunoglobulins"/>
    <property type="match status" value="1"/>
</dbReference>
<sequence length="974" mass="114439">MLSIRRYILIVLATYALVSIPELYGQIVQYNFLNFNSNNGLSQNSVYSIDQDSIGRLWIGTANDINIWDGHEFKMYSDIFKGTKYLKSKNIKKLTLYNNLCIVSNDFGIEIIDIVKDSILTRDEFKAYQTFDVNKNLLYILSDTIIETISLDNLKKINKVQLKNSFYTIFAFDDFLYLYNYDKPTIIDLNEKYKVYSLKNCRLKKVKYRKTFIPIIIHTKDFNNTLPAEISSKIHYLETQSIEDIRSFYLYNDKIWIAQENELYIYQTNPGRYLKIDKSEILPTFSRLFVYDFFTDYKDNLYIYTNINGFYIFSRDNNKFIHIKNPNSSLNMVKCIHLLSDSTIVTGLYGGGLIYYYTNGNYKNIILPGMDAIWDIEASFESPDNFYAISTSSLYYFENKKFKKILRNNPNINFLNITKGINNYFLTYSVTNKSGKKIIIERIDYNFRTLDKYETDLYILNVFQKDFHTLLCSSFDGVYTIDINTGTKRKFLSNRAQAIMRENELIYISTNEGLFILDDQLTIKEVITKKTHNISDNFIYATLIDLDGNIWISTNRGINVVNLKSKKTINYNLNDGLQANEFNTNAYYKNGNLLYFGGVNGINIINTENIYNNQLKPNIYYTNVLVDDEIELKNSIDSITLNYSNNTISLSVRHINFTSKEKSEYFHKLSPIESNFINTGNNNFIRYTNLPQGSYTLEFYVVNQYGEKSDIKKLFIKVLPPFWKTWWFYTLAILSILIMISGFIIYLYERNRQKILLRYEVQKNLENERMRISRELHDNLGAQLSYMISQIDLFTEKYFKILNDDDRLKLKKLEKVSKEAIQTIRETIWLLNSKKLSIEQFIDKTKQYVISIRELNESIEIEYYENVDYSIIIPPTLAINLFRIVQESITNSLKHSRGNRIKIYFETLNNKLKIQIIDDGVGFNLNTEFLDHYGLKNMKARADEINASIVIRSEKLNGTLVEIEIDLHQMQYAT</sequence>
<evidence type="ECO:0000256" key="7">
    <source>
        <dbReference type="ARBA" id="ARBA00023012"/>
    </source>
</evidence>
<evidence type="ECO:0000313" key="12">
    <source>
        <dbReference type="Proteomes" id="UP000286715"/>
    </source>
</evidence>
<reference evidence="11 12" key="1">
    <citation type="submission" date="2018-11" db="EMBL/GenBank/DDBJ databases">
        <title>Schleiferia aggregans sp. nov., a moderately thermophilic heterotrophic bacterium isolated from microbial mats at a terrestrial hot spring.</title>
        <authorList>
            <person name="Iino T."/>
            <person name="Ohkuma M."/>
            <person name="Haruta S."/>
        </authorList>
    </citation>
    <scope>NUCLEOTIDE SEQUENCE [LARGE SCALE GENOMIC DNA]</scope>
    <source>
        <strain evidence="11 12">LA</strain>
    </source>
</reference>
<name>A0A401XJ78_9FLAO</name>
<proteinExistence type="predicted"/>
<dbReference type="InterPro" id="IPR011123">
    <property type="entry name" value="Y_Y_Y"/>
</dbReference>
<dbReference type="SMART" id="SM00387">
    <property type="entry name" value="HATPase_c"/>
    <property type="match status" value="1"/>
</dbReference>
<evidence type="ECO:0000259" key="10">
    <source>
        <dbReference type="SMART" id="SM00387"/>
    </source>
</evidence>
<feature type="transmembrane region" description="Helical" evidence="9">
    <location>
        <begin position="726"/>
        <end position="748"/>
    </location>
</feature>
<dbReference type="GO" id="GO:0005886">
    <property type="term" value="C:plasma membrane"/>
    <property type="evidence" value="ECO:0007669"/>
    <property type="project" value="UniProtKB-SubCell"/>
</dbReference>
<dbReference type="AlphaFoldDB" id="A0A401XJ78"/>
<dbReference type="InterPro" id="IPR003594">
    <property type="entry name" value="HATPase_dom"/>
</dbReference>
<comment type="caution">
    <text evidence="11">The sequence shown here is derived from an EMBL/GenBank/DDBJ whole genome shotgun (WGS) entry which is preliminary data.</text>
</comment>
<dbReference type="InterPro" id="IPR050482">
    <property type="entry name" value="Sensor_HK_TwoCompSys"/>
</dbReference>
<dbReference type="GO" id="GO:0000155">
    <property type="term" value="F:phosphorelay sensor kinase activity"/>
    <property type="evidence" value="ECO:0007669"/>
    <property type="project" value="InterPro"/>
</dbReference>
<dbReference type="GO" id="GO:0046983">
    <property type="term" value="F:protein dimerization activity"/>
    <property type="evidence" value="ECO:0007669"/>
    <property type="project" value="InterPro"/>
</dbReference>
<feature type="domain" description="Histidine kinase/HSP90-like ATPase" evidence="10">
    <location>
        <begin position="876"/>
        <end position="969"/>
    </location>
</feature>
<keyword evidence="3" id="KW-0808">Transferase</keyword>
<dbReference type="OrthoDB" id="9809670at2"/>
<evidence type="ECO:0000256" key="6">
    <source>
        <dbReference type="ARBA" id="ARBA00022989"/>
    </source>
</evidence>
<protein>
    <recommendedName>
        <fullName evidence="10">Histidine kinase/HSP90-like ATPase domain-containing protein</fullName>
    </recommendedName>
</protein>
<gene>
    <name evidence="11" type="ORF">JCM31826_05420</name>
</gene>
<keyword evidence="12" id="KW-1185">Reference proteome</keyword>
<evidence type="ECO:0000256" key="8">
    <source>
        <dbReference type="ARBA" id="ARBA00023136"/>
    </source>
</evidence>
<organism evidence="11 12">
    <name type="scientific">Thermaurantimonas aggregans</name>
    <dbReference type="NCBI Taxonomy" id="2173829"/>
    <lineage>
        <taxon>Bacteria</taxon>
        <taxon>Pseudomonadati</taxon>
        <taxon>Bacteroidota</taxon>
        <taxon>Flavobacteriia</taxon>
        <taxon>Flavobacteriales</taxon>
        <taxon>Schleiferiaceae</taxon>
        <taxon>Thermaurantimonas</taxon>
    </lineage>
</organism>
<dbReference type="RefSeq" id="WP_124397113.1">
    <property type="nucleotide sequence ID" value="NZ_BHZE01000003.1"/>
</dbReference>
<keyword evidence="4 9" id="KW-0812">Transmembrane</keyword>
<keyword evidence="2" id="KW-1003">Cell membrane</keyword>
<accession>A0A401XJ78</accession>
<keyword evidence="6 9" id="KW-1133">Transmembrane helix</keyword>
<evidence type="ECO:0000256" key="1">
    <source>
        <dbReference type="ARBA" id="ARBA00004651"/>
    </source>
</evidence>
<dbReference type="SUPFAM" id="SSF63829">
    <property type="entry name" value="Calcium-dependent phosphotriesterase"/>
    <property type="match status" value="1"/>
</dbReference>
<evidence type="ECO:0000256" key="4">
    <source>
        <dbReference type="ARBA" id="ARBA00022692"/>
    </source>
</evidence>
<dbReference type="Proteomes" id="UP000286715">
    <property type="component" value="Unassembled WGS sequence"/>
</dbReference>
<dbReference type="Pfam" id="PF07495">
    <property type="entry name" value="Y_Y_Y"/>
    <property type="match status" value="1"/>
</dbReference>
<dbReference type="PANTHER" id="PTHR24421">
    <property type="entry name" value="NITRATE/NITRITE SENSOR PROTEIN NARX-RELATED"/>
    <property type="match status" value="1"/>
</dbReference>
<dbReference type="InterPro" id="IPR011712">
    <property type="entry name" value="Sig_transdc_His_kin_sub3_dim/P"/>
</dbReference>
<evidence type="ECO:0000256" key="5">
    <source>
        <dbReference type="ARBA" id="ARBA00022777"/>
    </source>
</evidence>
<dbReference type="SUPFAM" id="SSF55874">
    <property type="entry name" value="ATPase domain of HSP90 chaperone/DNA topoisomerase II/histidine kinase"/>
    <property type="match status" value="1"/>
</dbReference>
<dbReference type="InterPro" id="IPR036890">
    <property type="entry name" value="HATPase_C_sf"/>
</dbReference>
<keyword evidence="8 9" id="KW-0472">Membrane</keyword>
<evidence type="ECO:0000313" key="11">
    <source>
        <dbReference type="EMBL" id="GCD77060.1"/>
    </source>
</evidence>